<keyword evidence="4" id="KW-1185">Reference proteome</keyword>
<dbReference type="EMBL" id="WTVR01000001">
    <property type="protein sequence ID" value="NMF86897.1"/>
    <property type="molecule type" value="Genomic_DNA"/>
</dbReference>
<dbReference type="Pfam" id="PF13487">
    <property type="entry name" value="HD_5"/>
    <property type="match status" value="1"/>
</dbReference>
<dbReference type="PROSITE" id="PS51832">
    <property type="entry name" value="HD_GYP"/>
    <property type="match status" value="1"/>
</dbReference>
<gene>
    <name evidence="3" type="ORF">GPA26_00225</name>
</gene>
<feature type="domain" description="HD-GYP" evidence="2">
    <location>
        <begin position="195"/>
        <end position="391"/>
    </location>
</feature>
<evidence type="ECO:0000313" key="3">
    <source>
        <dbReference type="EMBL" id="NMF86897.1"/>
    </source>
</evidence>
<dbReference type="InterPro" id="IPR003607">
    <property type="entry name" value="HD/PDEase_dom"/>
</dbReference>
<dbReference type="CDD" id="cd00077">
    <property type="entry name" value="HDc"/>
    <property type="match status" value="1"/>
</dbReference>
<dbReference type="InterPro" id="IPR021812">
    <property type="entry name" value="DUF3391"/>
</dbReference>
<dbReference type="Gene3D" id="1.10.3210.10">
    <property type="entry name" value="Hypothetical protein af1432"/>
    <property type="match status" value="1"/>
</dbReference>
<evidence type="ECO:0000259" key="2">
    <source>
        <dbReference type="PROSITE" id="PS51832"/>
    </source>
</evidence>
<comment type="caution">
    <text evidence="3">The sequence shown here is derived from an EMBL/GenBank/DDBJ whole genome shotgun (WGS) entry which is preliminary data.</text>
</comment>
<reference evidence="3 4" key="1">
    <citation type="submission" date="2019-12" db="EMBL/GenBank/DDBJ databases">
        <title>Comparative genomics gives insights into the taxonomy of the Azoarcus-Aromatoleum group and reveals separate origins of nif in the plant-associated Azoarcus and non-plant-associated Aromatoleum sub-groups.</title>
        <authorList>
            <person name="Lafos M."/>
            <person name="Maluk M."/>
            <person name="Batista M."/>
            <person name="Junghare M."/>
            <person name="Carmona M."/>
            <person name="Faoro H."/>
            <person name="Cruz L.M."/>
            <person name="Battistoni F."/>
            <person name="De Souza E."/>
            <person name="Pedrosa F."/>
            <person name="Chen W.-M."/>
            <person name="Poole P.S."/>
            <person name="Dixon R.A."/>
            <person name="James E.K."/>
        </authorList>
    </citation>
    <scope>NUCLEOTIDE SEQUENCE [LARGE SCALE GENOMIC DNA]</scope>
    <source>
        <strain evidence="3 4">ToN1</strain>
    </source>
</reference>
<dbReference type="SUPFAM" id="SSF109604">
    <property type="entry name" value="HD-domain/PDEase-like"/>
    <property type="match status" value="1"/>
</dbReference>
<dbReference type="InterPro" id="IPR037522">
    <property type="entry name" value="HD_GYP_dom"/>
</dbReference>
<dbReference type="PANTHER" id="PTHR43155:SF2">
    <property type="entry name" value="CYCLIC DI-GMP PHOSPHODIESTERASE PA4108"/>
    <property type="match status" value="1"/>
</dbReference>
<evidence type="ECO:0000313" key="4">
    <source>
        <dbReference type="Proteomes" id="UP000652074"/>
    </source>
</evidence>
<proteinExistence type="predicted"/>
<sequence length="463" mass="50758">MGKDGATGSGRPEADGKPGGRRELIAATDARLGMFVVELDRPWIGTPFLMQGFLIEDARTLEQLGECCRFIYIDRSRSVGEHYAPPQEDAALPHARHAAARQAVSDAGTGGSPLNFMDALAIVRKGGLDAAAARRLAGEAIADRPETQAVERELVRASPLVAEAEAVFEQVIADVRENRRPDIVQVTESVDDMLQSVKRNPDALLWLIRLKQYDRYSYHHALDVTVHLLVFAHCMGFSEDGATVLGVAGMMQDVGKIRLPERVLQKAGRLSRLEMEIAKSHVEFSVEIIRQDPNPLPGLIEIVSRHHERIDGSGYPGGLRGGAIGLRAEMAGLVDTFCAMTSKRAYDEPLSTQRALEALVRQRETRFSGNVVDGFIQCIGLYPAGTLVELNSGEVAVVIAQNRVRRMQPRVLVLLCADKTPNRHPPTLDLLYSPLTPAGERYRILRALPSGAYGINPSEFYLS</sequence>
<feature type="compositionally biased region" description="Basic and acidic residues" evidence="1">
    <location>
        <begin position="12"/>
        <end position="21"/>
    </location>
</feature>
<organism evidence="3 4">
    <name type="scientific">Aromatoleum petrolei</name>
    <dbReference type="NCBI Taxonomy" id="76116"/>
    <lineage>
        <taxon>Bacteria</taxon>
        <taxon>Pseudomonadati</taxon>
        <taxon>Pseudomonadota</taxon>
        <taxon>Betaproteobacteria</taxon>
        <taxon>Rhodocyclales</taxon>
        <taxon>Rhodocyclaceae</taxon>
        <taxon>Aromatoleum</taxon>
    </lineage>
</organism>
<feature type="region of interest" description="Disordered" evidence="1">
    <location>
        <begin position="1"/>
        <end position="21"/>
    </location>
</feature>
<accession>A0ABX1MG27</accession>
<name>A0ABX1MG27_9RHOO</name>
<dbReference type="RefSeq" id="WP_169204391.1">
    <property type="nucleotide sequence ID" value="NZ_CP059560.1"/>
</dbReference>
<dbReference type="Pfam" id="PF11871">
    <property type="entry name" value="DUF3391"/>
    <property type="match status" value="1"/>
</dbReference>
<dbReference type="PANTHER" id="PTHR43155">
    <property type="entry name" value="CYCLIC DI-GMP PHOSPHODIESTERASE PA4108-RELATED"/>
    <property type="match status" value="1"/>
</dbReference>
<protein>
    <submittedName>
        <fullName evidence="3">DUF3391 domain-containing protein</fullName>
    </submittedName>
</protein>
<dbReference type="Proteomes" id="UP000652074">
    <property type="component" value="Unassembled WGS sequence"/>
</dbReference>
<evidence type="ECO:0000256" key="1">
    <source>
        <dbReference type="SAM" id="MobiDB-lite"/>
    </source>
</evidence>